<sequence>MTYMDNSLRSTSCAPRRSILATVAHALAVWRERRMLAQLDSSALEDMGISPRDAEAEARRPIWDAPNDWTR</sequence>
<protein>
    <submittedName>
        <fullName evidence="1">Putative small protein</fullName>
    </submittedName>
</protein>
<accession>A0A2I7KAH8</accession>
<name>A0A2I7KAH8_9RHOB</name>
<reference evidence="1 2" key="1">
    <citation type="journal article" date="2017" name="Front. Microbiol.">
        <title>Phaeobacter piscinae sp. nov., a species of the Roseobacter group and potential aquaculture probiont.</title>
        <authorList>
            <person name="Sonnenschein E.C."/>
            <person name="Phippen C.B.W."/>
            <person name="Nielsen K.F."/>
            <person name="Mateiu R.V."/>
            <person name="Melchiorsen J."/>
            <person name="Gram L."/>
            <person name="Overmann J."/>
            <person name="Freese H.M."/>
        </authorList>
    </citation>
    <scope>NUCLEOTIDE SEQUENCE [LARGE SCALE GENOMIC DNA]</scope>
    <source>
        <strain evidence="1 2">P88</strain>
    </source>
</reference>
<dbReference type="Proteomes" id="UP000236447">
    <property type="component" value="Chromosome"/>
</dbReference>
<dbReference type="AlphaFoldDB" id="A0A2I7KAH8"/>
<proteinExistence type="predicted"/>
<gene>
    <name evidence="1" type="ORF">PhaeoP88_02248</name>
</gene>
<evidence type="ECO:0000313" key="1">
    <source>
        <dbReference type="EMBL" id="AUQ99607.1"/>
    </source>
</evidence>
<dbReference type="EMBL" id="CP010725">
    <property type="protein sequence ID" value="AUQ99607.1"/>
    <property type="molecule type" value="Genomic_DNA"/>
</dbReference>
<dbReference type="RefSeq" id="WP_102883736.1">
    <property type="nucleotide sequence ID" value="NZ_CP010725.1"/>
</dbReference>
<evidence type="ECO:0000313" key="2">
    <source>
        <dbReference type="Proteomes" id="UP000236447"/>
    </source>
</evidence>
<reference evidence="1 2" key="2">
    <citation type="journal article" date="2017" name="Genome Biol. Evol.">
        <title>Trajectories and Drivers of Genome Evolution in Surface-Associated Marine Phaeobacter.</title>
        <authorList>
            <person name="Freese H.M."/>
            <person name="Sikorski J."/>
            <person name="Bunk B."/>
            <person name="Scheuner C."/>
            <person name="Meier-Kolthoff J.P."/>
            <person name="Sproer C."/>
            <person name="Gram L."/>
            <person name="Overmann J."/>
        </authorList>
    </citation>
    <scope>NUCLEOTIDE SEQUENCE [LARGE SCALE GENOMIC DNA]</scope>
    <source>
        <strain evidence="1 2">P88</strain>
    </source>
</reference>
<organism evidence="1 2">
    <name type="scientific">Phaeobacter inhibens</name>
    <dbReference type="NCBI Taxonomy" id="221822"/>
    <lineage>
        <taxon>Bacteria</taxon>
        <taxon>Pseudomonadati</taxon>
        <taxon>Pseudomonadota</taxon>
        <taxon>Alphaproteobacteria</taxon>
        <taxon>Rhodobacterales</taxon>
        <taxon>Roseobacteraceae</taxon>
        <taxon>Phaeobacter</taxon>
    </lineage>
</organism>